<dbReference type="PANTHER" id="PTHR23028:SF134">
    <property type="entry name" value="PUTATIVE (AFU_ORTHOLOGUE AFUA_4G08520)-RELATED"/>
    <property type="match status" value="1"/>
</dbReference>
<feature type="transmembrane region" description="Helical" evidence="1">
    <location>
        <begin position="248"/>
        <end position="266"/>
    </location>
</feature>
<evidence type="ECO:0000313" key="3">
    <source>
        <dbReference type="EMBL" id="ANU08173.1"/>
    </source>
</evidence>
<keyword evidence="1" id="KW-0812">Transmembrane</keyword>
<dbReference type="EMBL" id="CP016545">
    <property type="protein sequence ID" value="ANU08173.1"/>
    <property type="molecule type" value="Genomic_DNA"/>
</dbReference>
<feature type="transmembrane region" description="Helical" evidence="1">
    <location>
        <begin position="193"/>
        <end position="213"/>
    </location>
</feature>
<feature type="transmembrane region" description="Helical" evidence="1">
    <location>
        <begin position="278"/>
        <end position="298"/>
    </location>
</feature>
<dbReference type="PANTHER" id="PTHR23028">
    <property type="entry name" value="ACETYLTRANSFERASE"/>
    <property type="match status" value="1"/>
</dbReference>
<proteinExistence type="predicted"/>
<keyword evidence="4" id="KW-1185">Reference proteome</keyword>
<protein>
    <submittedName>
        <fullName evidence="3">Acyltransferase family protein</fullName>
    </submittedName>
</protein>
<feature type="domain" description="Acyltransferase 3" evidence="2">
    <location>
        <begin position="18"/>
        <end position="330"/>
    </location>
</feature>
<dbReference type="STRING" id="645517.A6F65_01879"/>
<dbReference type="KEGG" id="anh:A6F65_01879"/>
<evidence type="ECO:0000256" key="1">
    <source>
        <dbReference type="SAM" id="Phobius"/>
    </source>
</evidence>
<keyword evidence="3" id="KW-0808">Transferase</keyword>
<keyword evidence="1" id="KW-1133">Transmembrane helix</keyword>
<dbReference type="OrthoDB" id="9796461at2"/>
<dbReference type="Proteomes" id="UP000092698">
    <property type="component" value="Chromosome"/>
</dbReference>
<gene>
    <name evidence="3" type="ORF">A6F65_01879</name>
</gene>
<keyword evidence="3" id="KW-0012">Acyltransferase</keyword>
<accession>A0A1C7DA40</accession>
<dbReference type="InterPro" id="IPR002656">
    <property type="entry name" value="Acyl_transf_3_dom"/>
</dbReference>
<feature type="transmembrane region" description="Helical" evidence="1">
    <location>
        <begin position="87"/>
        <end position="104"/>
    </location>
</feature>
<feature type="transmembrane region" description="Helical" evidence="1">
    <location>
        <begin position="116"/>
        <end position="141"/>
    </location>
</feature>
<dbReference type="AlphaFoldDB" id="A0A1C7DA40"/>
<organism evidence="3 4">
    <name type="scientific">Paraurantiacibacter namhicola</name>
    <dbReference type="NCBI Taxonomy" id="645517"/>
    <lineage>
        <taxon>Bacteria</taxon>
        <taxon>Pseudomonadati</taxon>
        <taxon>Pseudomonadota</taxon>
        <taxon>Alphaproteobacteria</taxon>
        <taxon>Sphingomonadales</taxon>
        <taxon>Erythrobacteraceae</taxon>
        <taxon>Paraurantiacibacter</taxon>
    </lineage>
</organism>
<evidence type="ECO:0000259" key="2">
    <source>
        <dbReference type="Pfam" id="PF01757"/>
    </source>
</evidence>
<evidence type="ECO:0000313" key="4">
    <source>
        <dbReference type="Proteomes" id="UP000092698"/>
    </source>
</evidence>
<sequence length="352" mass="38386">MSKDWTKETKAPARLPLLDGLRGVAAFGVLAFHLPGFFPVGEAMQRGYLFVDLFFLLSGFVLTPVVAAKNAKGMRARDFFRARILRFWPLAAIGTLLAACLLSITPGAELIPLKFALALAFVPAFFVAEAIFPLNVVQWSLFWELLANGAHARFLDRWKDRALIAIVVLAGAAHGGAILASGHGNLGAHVDDFALALPRIVFSYCMGMLIARHFRGAFVTPWHRWMLRLALPIAAVALLPLAGAYIAWLEAAVVLFALPACFWLIAQCQPSAAWHAGLSWLGSISFPLYAVHMPILIASQMMTFLLLEEISWHGAVIALVLTVFASAWLARVMEPGRVWRRATGPQAAPNPA</sequence>
<dbReference type="Pfam" id="PF01757">
    <property type="entry name" value="Acyl_transf_3"/>
    <property type="match status" value="1"/>
</dbReference>
<dbReference type="RefSeq" id="WP_067788060.1">
    <property type="nucleotide sequence ID" value="NZ_CP016545.1"/>
</dbReference>
<reference evidence="3 4" key="1">
    <citation type="submission" date="2016-07" db="EMBL/GenBank/DDBJ databases">
        <title>Complete genome sequence of Altererythrobacter namhicola JCM 16345T, containing esterase-encoding genes.</title>
        <authorList>
            <person name="Cheng H."/>
            <person name="Wu Y.-H."/>
            <person name="Jian S.-L."/>
            <person name="Huo Y.-Y."/>
            <person name="Wang C.-S."/>
            <person name="Xu X.-W."/>
        </authorList>
    </citation>
    <scope>NUCLEOTIDE SEQUENCE [LARGE SCALE GENOMIC DNA]</scope>
    <source>
        <strain evidence="3 4">JCM 16345</strain>
    </source>
</reference>
<feature type="transmembrane region" description="Helical" evidence="1">
    <location>
        <begin position="162"/>
        <end position="181"/>
    </location>
</feature>
<keyword evidence="1" id="KW-0472">Membrane</keyword>
<feature type="transmembrane region" description="Helical" evidence="1">
    <location>
        <begin position="21"/>
        <end position="41"/>
    </location>
</feature>
<feature type="transmembrane region" description="Helical" evidence="1">
    <location>
        <begin position="47"/>
        <end position="67"/>
    </location>
</feature>
<feature type="transmembrane region" description="Helical" evidence="1">
    <location>
        <begin position="310"/>
        <end position="330"/>
    </location>
</feature>
<dbReference type="InterPro" id="IPR050879">
    <property type="entry name" value="Acyltransferase_3"/>
</dbReference>
<dbReference type="GO" id="GO:0016747">
    <property type="term" value="F:acyltransferase activity, transferring groups other than amino-acyl groups"/>
    <property type="evidence" value="ECO:0007669"/>
    <property type="project" value="InterPro"/>
</dbReference>
<name>A0A1C7DA40_9SPHN</name>
<feature type="transmembrane region" description="Helical" evidence="1">
    <location>
        <begin position="225"/>
        <end position="242"/>
    </location>
</feature>